<keyword evidence="2 6" id="KW-0479">Metal-binding</keyword>
<evidence type="ECO:0000256" key="2">
    <source>
        <dbReference type="ARBA" id="ARBA00022723"/>
    </source>
</evidence>
<dbReference type="STRING" id="3988.B9T693"/>
<dbReference type="OMA" id="RADIHEW"/>
<evidence type="ECO:0000256" key="5">
    <source>
        <dbReference type="PIRSR" id="PIRSR031051-2"/>
    </source>
</evidence>
<reference evidence="8" key="1">
    <citation type="journal article" date="2010" name="Nat. Biotechnol.">
        <title>Draft genome sequence of the oilseed species Ricinus communis.</title>
        <authorList>
            <person name="Chan A.P."/>
            <person name="Crabtree J."/>
            <person name="Zhao Q."/>
            <person name="Lorenzi H."/>
            <person name="Orvis J."/>
            <person name="Puiu D."/>
            <person name="Melake-Berhan A."/>
            <person name="Jones K.M."/>
            <person name="Redman J."/>
            <person name="Chen G."/>
            <person name="Cahoon E.B."/>
            <person name="Gedil M."/>
            <person name="Stanke M."/>
            <person name="Haas B.J."/>
            <person name="Wortman J.R."/>
            <person name="Fraser-Liggett C.M."/>
            <person name="Ravel J."/>
            <person name="Rabinowicz P.D."/>
        </authorList>
    </citation>
    <scope>NUCLEOTIDE SEQUENCE [LARGE SCALE GENOMIC DNA]</scope>
    <source>
        <strain evidence="8">cv. Hale</strain>
    </source>
</reference>
<name>B9T693_RICCO</name>
<dbReference type="Proteomes" id="UP000008311">
    <property type="component" value="Unassembled WGS sequence"/>
</dbReference>
<dbReference type="InParanoid" id="B9T693"/>
<evidence type="ECO:0000313" key="8">
    <source>
        <dbReference type="Proteomes" id="UP000008311"/>
    </source>
</evidence>
<dbReference type="InterPro" id="IPR036412">
    <property type="entry name" value="HAD-like_sf"/>
</dbReference>
<dbReference type="NCBIfam" id="TIGR01489">
    <property type="entry name" value="DKMTPPase-SF"/>
    <property type="match status" value="1"/>
</dbReference>
<keyword evidence="3 7" id="KW-0378">Hydrolase</keyword>
<feature type="binding site" evidence="5">
    <location>
        <position position="97"/>
    </location>
    <ligand>
        <name>substrate</name>
    </ligand>
</feature>
<dbReference type="GO" id="GO:0016791">
    <property type="term" value="F:phosphatase activity"/>
    <property type="evidence" value="ECO:0000318"/>
    <property type="project" value="GO_Central"/>
</dbReference>
<keyword evidence="4 6" id="KW-0460">Magnesium</keyword>
<gene>
    <name evidence="7" type="ORF">RCOM_0412660</name>
</gene>
<evidence type="ECO:0000313" key="7">
    <source>
        <dbReference type="EMBL" id="EEF28621.1"/>
    </source>
</evidence>
<keyword evidence="8" id="KW-1185">Reference proteome</keyword>
<comment type="cofactor">
    <cofactor evidence="1 6">
        <name>Mg(2+)</name>
        <dbReference type="ChEBI" id="CHEBI:18420"/>
    </cofactor>
</comment>
<feature type="binding site" evidence="6">
    <location>
        <position position="175"/>
    </location>
    <ligand>
        <name>Mg(2+)</name>
        <dbReference type="ChEBI" id="CHEBI:18420"/>
    </ligand>
</feature>
<feature type="binding site" evidence="6">
    <location>
        <position position="11"/>
    </location>
    <ligand>
        <name>Mg(2+)</name>
        <dbReference type="ChEBI" id="CHEBI:18420"/>
    </ligand>
</feature>
<dbReference type="EC" id="3.1.3.75" evidence="7"/>
<proteinExistence type="predicted"/>
<dbReference type="NCBIfam" id="TIGR01488">
    <property type="entry name" value="HAD-SF-IB"/>
    <property type="match status" value="1"/>
</dbReference>
<dbReference type="AlphaFoldDB" id="B9T693"/>
<dbReference type="PANTHER" id="PTHR20889:SF12">
    <property type="entry name" value="LP01149P"/>
    <property type="match status" value="1"/>
</dbReference>
<evidence type="ECO:0000256" key="1">
    <source>
        <dbReference type="ARBA" id="ARBA00001946"/>
    </source>
</evidence>
<sequence length="263" mass="29717">MAGLGIVVILDFYKTIIDVDSDYWVVKELGLTDFFYQLLPTMPLNSAMAEMMKELYSRGKTIKQIVQVLERVPIHPRIVHALKSARALGCELRIVSDANTFFIDTILEHVGLRDCFSEINTNPGFVDEEGRLNIFPFHDSGCCSLCPPNMCKGRIIENPNIFIQGGEQRIIYLGDGAGDYCPGLKLTHADYMMPRKNFPVWDLICGNPTPIRADIHEWTNGEEFERVLLRIIDSISMNESAQFSTDSKLMPIPIPAHEALPRQ</sequence>
<dbReference type="OrthoDB" id="10267182at2759"/>
<dbReference type="EMBL" id="EQ974588">
    <property type="protein sequence ID" value="EEF28621.1"/>
    <property type="molecule type" value="Genomic_DNA"/>
</dbReference>
<dbReference type="PANTHER" id="PTHR20889">
    <property type="entry name" value="PHOSPHATASE, ORPHAN 1, 2"/>
    <property type="match status" value="1"/>
</dbReference>
<evidence type="ECO:0000256" key="6">
    <source>
        <dbReference type="PIRSR" id="PIRSR031051-3"/>
    </source>
</evidence>
<dbReference type="InterPro" id="IPR023214">
    <property type="entry name" value="HAD_sf"/>
</dbReference>
<protein>
    <submittedName>
        <fullName evidence="7">Phosphoethanolamine/phosphocholine phosphatase, putative</fullName>
        <ecNumber evidence="7">3.1.3.75</ecNumber>
    </submittedName>
</protein>
<organism evidence="7 8">
    <name type="scientific">Ricinus communis</name>
    <name type="common">Castor bean</name>
    <dbReference type="NCBI Taxonomy" id="3988"/>
    <lineage>
        <taxon>Eukaryota</taxon>
        <taxon>Viridiplantae</taxon>
        <taxon>Streptophyta</taxon>
        <taxon>Embryophyta</taxon>
        <taxon>Tracheophyta</taxon>
        <taxon>Spermatophyta</taxon>
        <taxon>Magnoliopsida</taxon>
        <taxon>eudicotyledons</taxon>
        <taxon>Gunneridae</taxon>
        <taxon>Pentapetalae</taxon>
        <taxon>rosids</taxon>
        <taxon>fabids</taxon>
        <taxon>Malpighiales</taxon>
        <taxon>Euphorbiaceae</taxon>
        <taxon>Acalyphoideae</taxon>
        <taxon>Acalypheae</taxon>
        <taxon>Ricinus</taxon>
    </lineage>
</organism>
<feature type="binding site" evidence="5">
    <location>
        <position position="22"/>
    </location>
    <ligand>
        <name>substrate</name>
    </ligand>
</feature>
<dbReference type="Pfam" id="PF06888">
    <property type="entry name" value="Put_Phosphatase"/>
    <property type="match status" value="1"/>
</dbReference>
<evidence type="ECO:0000256" key="4">
    <source>
        <dbReference type="ARBA" id="ARBA00022842"/>
    </source>
</evidence>
<dbReference type="Gene3D" id="3.40.50.1000">
    <property type="entry name" value="HAD superfamily/HAD-like"/>
    <property type="match status" value="1"/>
</dbReference>
<dbReference type="SUPFAM" id="SSF56784">
    <property type="entry name" value="HAD-like"/>
    <property type="match status" value="1"/>
</dbReference>
<dbReference type="PIRSF" id="PIRSF031051">
    <property type="entry name" value="PyrdxlP_Pase_PHOSPHO2"/>
    <property type="match status" value="1"/>
</dbReference>
<dbReference type="KEGG" id="rcu:8287892"/>
<evidence type="ECO:0000256" key="3">
    <source>
        <dbReference type="ARBA" id="ARBA00022801"/>
    </source>
</evidence>
<dbReference type="InterPro" id="IPR006384">
    <property type="entry name" value="HAD_hydro_PyrdxlP_Pase-like"/>
</dbReference>
<accession>B9T693</accession>
<dbReference type="eggNOG" id="KOG3120">
    <property type="taxonomic scope" value="Eukaryota"/>
</dbReference>
<dbReference type="GO" id="GO:0046872">
    <property type="term" value="F:metal ion binding"/>
    <property type="evidence" value="ECO:0007669"/>
    <property type="project" value="UniProtKB-KW"/>
</dbReference>
<dbReference type="InterPro" id="IPR016965">
    <property type="entry name" value="Pase_PHOSPHO-typ"/>
</dbReference>